<reference evidence="2 3" key="1">
    <citation type="submission" date="2022-11" db="EMBL/GenBank/DDBJ databases">
        <title>Mucor velutinosus strain NIH1002 WGS.</title>
        <authorList>
            <person name="Subramanian P."/>
            <person name="Mullikin J.C."/>
            <person name="Segre J.A."/>
            <person name="Zelazny A.M."/>
        </authorList>
    </citation>
    <scope>NUCLEOTIDE SEQUENCE [LARGE SCALE GENOMIC DNA]</scope>
    <source>
        <strain evidence="2 3">NIH1002</strain>
    </source>
</reference>
<sequence length="189" mass="21585">MAFSHKKFSHLDWLQSEVDDYSVYLNQLNQGYMNVPEEAALLNAINENHIANDSSVNQGHKIATEGYHNHASCVKEWCKSARQVDGPVSTDAVMHFNAQQPDSSACSSKVAEGNSKTHSDSQDDWFDEEEDDNEPYIWEDDHDSKSFSSWLLYGSDDDMEIFKVSVVLLLSTRAVYLFGRCVCIRRRMY</sequence>
<comment type="caution">
    <text evidence="2">The sequence shown here is derived from an EMBL/GenBank/DDBJ whole genome shotgun (WGS) entry which is preliminary data.</text>
</comment>
<evidence type="ECO:0000313" key="3">
    <source>
        <dbReference type="Proteomes" id="UP001304243"/>
    </source>
</evidence>
<organism evidence="2 3">
    <name type="scientific">Mucor velutinosus</name>
    <dbReference type="NCBI Taxonomy" id="708070"/>
    <lineage>
        <taxon>Eukaryota</taxon>
        <taxon>Fungi</taxon>
        <taxon>Fungi incertae sedis</taxon>
        <taxon>Mucoromycota</taxon>
        <taxon>Mucoromycotina</taxon>
        <taxon>Mucoromycetes</taxon>
        <taxon>Mucorales</taxon>
        <taxon>Mucorineae</taxon>
        <taxon>Mucoraceae</taxon>
        <taxon>Mucor</taxon>
    </lineage>
</organism>
<proteinExistence type="predicted"/>
<keyword evidence="3" id="KW-1185">Reference proteome</keyword>
<dbReference type="RefSeq" id="XP_064678523.1">
    <property type="nucleotide sequence ID" value="XM_064823211.1"/>
</dbReference>
<feature type="region of interest" description="Disordered" evidence="1">
    <location>
        <begin position="100"/>
        <end position="130"/>
    </location>
</feature>
<evidence type="ECO:0000313" key="2">
    <source>
        <dbReference type="EMBL" id="KAK4511857.1"/>
    </source>
</evidence>
<dbReference type="AlphaFoldDB" id="A0AAN7D7A7"/>
<dbReference type="GeneID" id="89947558"/>
<dbReference type="EMBL" id="JASEJX010000025">
    <property type="protein sequence ID" value="KAK4511857.1"/>
    <property type="molecule type" value="Genomic_DNA"/>
</dbReference>
<evidence type="ECO:0000256" key="1">
    <source>
        <dbReference type="SAM" id="MobiDB-lite"/>
    </source>
</evidence>
<accession>A0AAN7D7A7</accession>
<dbReference type="Proteomes" id="UP001304243">
    <property type="component" value="Unassembled WGS sequence"/>
</dbReference>
<name>A0AAN7D7A7_9FUNG</name>
<gene>
    <name evidence="2" type="ORF">ATC70_003856</name>
</gene>
<protein>
    <submittedName>
        <fullName evidence="2">Uncharacterized protein</fullName>
    </submittedName>
</protein>